<feature type="transmembrane region" description="Helical" evidence="1">
    <location>
        <begin position="6"/>
        <end position="30"/>
    </location>
</feature>
<feature type="transmembrane region" description="Helical" evidence="1">
    <location>
        <begin position="50"/>
        <end position="75"/>
    </location>
</feature>
<protein>
    <submittedName>
        <fullName evidence="2">Uncharacterized protein</fullName>
    </submittedName>
</protein>
<sequence length="106" mass="11590">MSTESVFAVLTLPIVFFIAGNGFLICANALSKVLPKLISIWSQKTKEPVLLLAILSVFNVSAMMNMILILPISVVALPVETCWSVNFAQNFTVLTYVVLFGNLNLL</sequence>
<dbReference type="EMBL" id="MCGO01000008">
    <property type="protein sequence ID" value="ORY49991.1"/>
    <property type="molecule type" value="Genomic_DNA"/>
</dbReference>
<name>A0A1Y2CSL5_9FUNG</name>
<evidence type="ECO:0000256" key="1">
    <source>
        <dbReference type="SAM" id="Phobius"/>
    </source>
</evidence>
<organism evidence="2 3">
    <name type="scientific">Rhizoclosmatium globosum</name>
    <dbReference type="NCBI Taxonomy" id="329046"/>
    <lineage>
        <taxon>Eukaryota</taxon>
        <taxon>Fungi</taxon>
        <taxon>Fungi incertae sedis</taxon>
        <taxon>Chytridiomycota</taxon>
        <taxon>Chytridiomycota incertae sedis</taxon>
        <taxon>Chytridiomycetes</taxon>
        <taxon>Chytridiales</taxon>
        <taxon>Chytriomycetaceae</taxon>
        <taxon>Rhizoclosmatium</taxon>
    </lineage>
</organism>
<keyword evidence="1" id="KW-0472">Membrane</keyword>
<evidence type="ECO:0000313" key="3">
    <source>
        <dbReference type="Proteomes" id="UP000193642"/>
    </source>
</evidence>
<keyword evidence="3" id="KW-1185">Reference proteome</keyword>
<proteinExistence type="predicted"/>
<comment type="caution">
    <text evidence="2">The sequence shown here is derived from an EMBL/GenBank/DDBJ whole genome shotgun (WGS) entry which is preliminary data.</text>
</comment>
<gene>
    <name evidence="2" type="ORF">BCR33DRAFT_558102</name>
</gene>
<dbReference type="Proteomes" id="UP000193642">
    <property type="component" value="Unassembled WGS sequence"/>
</dbReference>
<reference evidence="2 3" key="1">
    <citation type="submission" date="2016-07" db="EMBL/GenBank/DDBJ databases">
        <title>Pervasive Adenine N6-methylation of Active Genes in Fungi.</title>
        <authorList>
            <consortium name="DOE Joint Genome Institute"/>
            <person name="Mondo S.J."/>
            <person name="Dannebaum R.O."/>
            <person name="Kuo R.C."/>
            <person name="Labutti K."/>
            <person name="Haridas S."/>
            <person name="Kuo A."/>
            <person name="Salamov A."/>
            <person name="Ahrendt S.R."/>
            <person name="Lipzen A."/>
            <person name="Sullivan W."/>
            <person name="Andreopoulos W.B."/>
            <person name="Clum A."/>
            <person name="Lindquist E."/>
            <person name="Daum C."/>
            <person name="Ramamoorthy G.K."/>
            <person name="Gryganskyi A."/>
            <person name="Culley D."/>
            <person name="Magnuson J.K."/>
            <person name="James T.Y."/>
            <person name="O'Malley M.A."/>
            <person name="Stajich J.E."/>
            <person name="Spatafora J.W."/>
            <person name="Visel A."/>
            <person name="Grigoriev I.V."/>
        </authorList>
    </citation>
    <scope>NUCLEOTIDE SEQUENCE [LARGE SCALE GENOMIC DNA]</scope>
    <source>
        <strain evidence="2 3">JEL800</strain>
    </source>
</reference>
<evidence type="ECO:0000313" key="2">
    <source>
        <dbReference type="EMBL" id="ORY49991.1"/>
    </source>
</evidence>
<dbReference type="AlphaFoldDB" id="A0A1Y2CSL5"/>
<accession>A0A1Y2CSL5</accession>
<keyword evidence="1" id="KW-1133">Transmembrane helix</keyword>
<feature type="transmembrane region" description="Helical" evidence="1">
    <location>
        <begin position="87"/>
        <end position="105"/>
    </location>
</feature>
<keyword evidence="1" id="KW-0812">Transmembrane</keyword>